<dbReference type="Pfam" id="PF02233">
    <property type="entry name" value="PNTB"/>
    <property type="match status" value="1"/>
</dbReference>
<dbReference type="KEGG" id="parb:CJU94_32275"/>
<reference evidence="5 6" key="1">
    <citation type="submission" date="2017-08" db="EMBL/GenBank/DDBJ databases">
        <title>Identification and genetic characteristics of simultaneous BTEX- and naphthalene-degrading Paraburkholderia sp. BN5 isolated from petroleum-contaminated soil.</title>
        <authorList>
            <person name="Lee Y."/>
            <person name="Jeon C.O."/>
        </authorList>
    </citation>
    <scope>NUCLEOTIDE SEQUENCE [LARGE SCALE GENOMIC DNA]</scope>
    <source>
        <strain evidence="5 6">BN5</strain>
    </source>
</reference>
<gene>
    <name evidence="5" type="ORF">CJU94_32275</name>
</gene>
<keyword evidence="1" id="KW-0520">NAD</keyword>
<dbReference type="RefSeq" id="WP_095422581.1">
    <property type="nucleotide sequence ID" value="NZ_CP022990.1"/>
</dbReference>
<feature type="transmembrane region" description="Helical" evidence="3">
    <location>
        <begin position="132"/>
        <end position="155"/>
    </location>
</feature>
<feature type="transmembrane region" description="Helical" evidence="3">
    <location>
        <begin position="167"/>
        <end position="184"/>
    </location>
</feature>
<keyword evidence="6" id="KW-1185">Reference proteome</keyword>
<evidence type="ECO:0000256" key="3">
    <source>
        <dbReference type="SAM" id="Phobius"/>
    </source>
</evidence>
<dbReference type="EMBL" id="CP022990">
    <property type="protein sequence ID" value="ASW02722.1"/>
    <property type="molecule type" value="Genomic_DNA"/>
</dbReference>
<dbReference type="AlphaFoldDB" id="A0A248VW22"/>
<feature type="transmembrane region" description="Helical" evidence="3">
    <location>
        <begin position="97"/>
        <end position="117"/>
    </location>
</feature>
<keyword evidence="3" id="KW-0472">Membrane</keyword>
<sequence length="317" mass="33578">MPLAYDSAVWGSLAVVVAFALAVALAALGQVVGQLQLERRSRRRPDWHAGVLAAALAGLLAAGVGAGNGVAGAAVAGAGLGAWLTRRRNLTRRPRLVALMGSGMGLAVMSGGFARYLSSAVQANVERVELCIAVFIGALIFATSAIAFCKLRGALERAAVVRPGHDIVNLLALLLCGWLGYGFVTEQAQPFGLAALLAMSAVACAMGVHLMISREYSDARADARANAREYGHDSGALAFAARCHSHGPTTDRRGLLARIEWRGGEEQAWTLRDATRGDVRTAAYPRCRSERHSVNGEGRQRMCAHHRSTRATTRRVS</sequence>
<feature type="transmembrane region" description="Helical" evidence="3">
    <location>
        <begin position="190"/>
        <end position="212"/>
    </location>
</feature>
<dbReference type="Proteomes" id="UP000215158">
    <property type="component" value="Chromosome 2"/>
</dbReference>
<evidence type="ECO:0000256" key="2">
    <source>
        <dbReference type="SAM" id="MobiDB-lite"/>
    </source>
</evidence>
<feature type="transmembrane region" description="Helical" evidence="3">
    <location>
        <begin position="12"/>
        <end position="33"/>
    </location>
</feature>
<keyword evidence="3" id="KW-0812">Transmembrane</keyword>
<evidence type="ECO:0000256" key="1">
    <source>
        <dbReference type="ARBA" id="ARBA00023027"/>
    </source>
</evidence>
<accession>A0A248VW22</accession>
<organism evidence="5 6">
    <name type="scientific">Paraburkholderia aromaticivorans</name>
    <dbReference type="NCBI Taxonomy" id="2026199"/>
    <lineage>
        <taxon>Bacteria</taxon>
        <taxon>Pseudomonadati</taxon>
        <taxon>Pseudomonadota</taxon>
        <taxon>Betaproteobacteria</taxon>
        <taxon>Burkholderiales</taxon>
        <taxon>Burkholderiaceae</taxon>
        <taxon>Paraburkholderia</taxon>
    </lineage>
</organism>
<feature type="domain" description="NADP transhydrogenase beta-like" evidence="4">
    <location>
        <begin position="49"/>
        <end position="213"/>
    </location>
</feature>
<protein>
    <submittedName>
        <fullName evidence="5">NADP transhydrogenase subunit beta</fullName>
    </submittedName>
</protein>
<evidence type="ECO:0000259" key="4">
    <source>
        <dbReference type="Pfam" id="PF02233"/>
    </source>
</evidence>
<proteinExistence type="predicted"/>
<dbReference type="InterPro" id="IPR034300">
    <property type="entry name" value="PNTB-like"/>
</dbReference>
<dbReference type="PANTHER" id="PTHR44758:SF1">
    <property type="entry name" value="NAD(P) TRANSHYDROGENASE SUBUNIT BETA"/>
    <property type="match status" value="1"/>
</dbReference>
<dbReference type="PANTHER" id="PTHR44758">
    <property type="entry name" value="NAD(P) TRANSHYDROGENASE SUBUNIT BETA"/>
    <property type="match status" value="1"/>
</dbReference>
<keyword evidence="3" id="KW-1133">Transmembrane helix</keyword>
<evidence type="ECO:0000313" key="5">
    <source>
        <dbReference type="EMBL" id="ASW02722.1"/>
    </source>
</evidence>
<feature type="region of interest" description="Disordered" evidence="2">
    <location>
        <begin position="293"/>
        <end position="317"/>
    </location>
</feature>
<evidence type="ECO:0000313" key="6">
    <source>
        <dbReference type="Proteomes" id="UP000215158"/>
    </source>
</evidence>
<name>A0A248VW22_9BURK</name>
<dbReference type="OrthoDB" id="9091495at2"/>
<feature type="compositionally biased region" description="Basic residues" evidence="2">
    <location>
        <begin position="302"/>
        <end position="317"/>
    </location>
</feature>
<feature type="transmembrane region" description="Helical" evidence="3">
    <location>
        <begin position="45"/>
        <end position="63"/>
    </location>
</feature>